<dbReference type="EMBL" id="ATLV01014579">
    <property type="status" value="NOT_ANNOTATED_CDS"/>
    <property type="molecule type" value="Genomic_DNA"/>
</dbReference>
<dbReference type="InterPro" id="IPR002350">
    <property type="entry name" value="Kazal_dom"/>
</dbReference>
<sequence length="83" mass="9245">MNVKFASLVLTITVGVVLSCNETFYPDGLCRCMMLDIPVCANNNHTYPNYCVLRCLKKTLAPTLAMVEQGTCEQLYNQTSIYG</sequence>
<dbReference type="SUPFAM" id="SSF100895">
    <property type="entry name" value="Kazal-type serine protease inhibitors"/>
    <property type="match status" value="1"/>
</dbReference>
<reference evidence="4" key="2">
    <citation type="submission" date="2020-05" db="UniProtKB">
        <authorList>
            <consortium name="EnsemblMetazoa"/>
        </authorList>
    </citation>
    <scope>IDENTIFICATION</scope>
</reference>
<dbReference type="OrthoDB" id="88467at2759"/>
<evidence type="ECO:0000256" key="1">
    <source>
        <dbReference type="SAM" id="SignalP"/>
    </source>
</evidence>
<proteinExistence type="predicted"/>
<dbReference type="Pfam" id="PF07648">
    <property type="entry name" value="Kazal_2"/>
    <property type="match status" value="1"/>
</dbReference>
<name>A0A084VM56_ANOSI</name>
<dbReference type="CDD" id="cd00104">
    <property type="entry name" value="KAZAL_FS"/>
    <property type="match status" value="1"/>
</dbReference>
<keyword evidence="1" id="KW-0732">Signal</keyword>
<protein>
    <submittedName>
        <fullName evidence="3">AGAP009327-PA-like protein</fullName>
    </submittedName>
    <submittedName>
        <fullName evidence="4">Kazal-like domain-containing protein</fullName>
    </submittedName>
</protein>
<dbReference type="PROSITE" id="PS00282">
    <property type="entry name" value="KAZAL_1"/>
    <property type="match status" value="1"/>
</dbReference>
<dbReference type="Gene3D" id="3.30.60.30">
    <property type="match status" value="1"/>
</dbReference>
<organism evidence="3">
    <name type="scientific">Anopheles sinensis</name>
    <name type="common">Mosquito</name>
    <dbReference type="NCBI Taxonomy" id="74873"/>
    <lineage>
        <taxon>Eukaryota</taxon>
        <taxon>Metazoa</taxon>
        <taxon>Ecdysozoa</taxon>
        <taxon>Arthropoda</taxon>
        <taxon>Hexapoda</taxon>
        <taxon>Insecta</taxon>
        <taxon>Pterygota</taxon>
        <taxon>Neoptera</taxon>
        <taxon>Endopterygota</taxon>
        <taxon>Diptera</taxon>
        <taxon>Nematocera</taxon>
        <taxon>Culicoidea</taxon>
        <taxon>Culicidae</taxon>
        <taxon>Anophelinae</taxon>
        <taxon>Anopheles</taxon>
    </lineage>
</organism>
<evidence type="ECO:0000259" key="2">
    <source>
        <dbReference type="PROSITE" id="PS51465"/>
    </source>
</evidence>
<gene>
    <name evidence="3" type="ORF">ZHAS_00006763</name>
</gene>
<feature type="signal peptide" evidence="1">
    <location>
        <begin position="1"/>
        <end position="19"/>
    </location>
</feature>
<dbReference type="InterPro" id="IPR036058">
    <property type="entry name" value="Kazal_dom_sf"/>
</dbReference>
<feature type="domain" description="Kazal-like" evidence="2">
    <location>
        <begin position="14"/>
        <end position="74"/>
    </location>
</feature>
<feature type="chain" id="PRO_5001783849" evidence="1">
    <location>
        <begin position="20"/>
        <end position="83"/>
    </location>
</feature>
<dbReference type="SMART" id="SM00280">
    <property type="entry name" value="KAZAL"/>
    <property type="match status" value="1"/>
</dbReference>
<dbReference type="EMBL" id="KE524975">
    <property type="protein sequence ID" value="KFB39050.1"/>
    <property type="molecule type" value="Genomic_DNA"/>
</dbReference>
<accession>A0A084VM56</accession>
<evidence type="ECO:0000313" key="3">
    <source>
        <dbReference type="EMBL" id="KFB39050.1"/>
    </source>
</evidence>
<dbReference type="PROSITE" id="PS51465">
    <property type="entry name" value="KAZAL_2"/>
    <property type="match status" value="1"/>
</dbReference>
<dbReference type="Proteomes" id="UP000030765">
    <property type="component" value="Unassembled WGS sequence"/>
</dbReference>
<dbReference type="EnsemblMetazoa" id="ASIC006763-RA">
    <property type="protein sequence ID" value="ASIC006763-PA"/>
    <property type="gene ID" value="ASIC006763"/>
</dbReference>
<reference evidence="3 5" key="1">
    <citation type="journal article" date="2014" name="BMC Genomics">
        <title>Genome sequence of Anopheles sinensis provides insight into genetics basis of mosquito competence for malaria parasites.</title>
        <authorList>
            <person name="Zhou D."/>
            <person name="Zhang D."/>
            <person name="Ding G."/>
            <person name="Shi L."/>
            <person name="Hou Q."/>
            <person name="Ye Y."/>
            <person name="Xu Y."/>
            <person name="Zhou H."/>
            <person name="Xiong C."/>
            <person name="Li S."/>
            <person name="Yu J."/>
            <person name="Hong S."/>
            <person name="Yu X."/>
            <person name="Zou P."/>
            <person name="Chen C."/>
            <person name="Chang X."/>
            <person name="Wang W."/>
            <person name="Lv Y."/>
            <person name="Sun Y."/>
            <person name="Ma L."/>
            <person name="Shen B."/>
            <person name="Zhu C."/>
        </authorList>
    </citation>
    <scope>NUCLEOTIDE SEQUENCE [LARGE SCALE GENOMIC DNA]</scope>
</reference>
<keyword evidence="5" id="KW-1185">Reference proteome</keyword>
<evidence type="ECO:0000313" key="4">
    <source>
        <dbReference type="EnsemblMetazoa" id="ASIC006763-PA"/>
    </source>
</evidence>
<dbReference type="VEuPathDB" id="VectorBase:ASIC006763"/>
<dbReference type="PROSITE" id="PS51257">
    <property type="entry name" value="PROKAR_LIPOPROTEIN"/>
    <property type="match status" value="1"/>
</dbReference>
<evidence type="ECO:0000313" key="5">
    <source>
        <dbReference type="Proteomes" id="UP000030765"/>
    </source>
</evidence>
<dbReference type="AlphaFoldDB" id="A0A084VM56"/>